<sequence length="1128" mass="128670">MKVYCDDHPKDDIERVQKWRNALKEVADISGWELKDRNESEFIENIAKEISRRLIPKVFETQKDLVGINSRLDELMPLLDIRFDDVSMIGIWGMGGLGKTTIARIVYDLICWQFDGSSFLEISDNSNMISVQNNLLDDLSIKGTSYTIHNVHEGINMIGNRLRRKKVLIVIDNAVDLMQLECLARRCDWFGSGSRIILTSRDSQLLTTHGVKHDQLYNLKRLNVDEARQLFCLKAFKSHQPKEGYEQLLEHFLYYVDGLPLALRVLGSFLYGRTIEKWKSALQSLKRDWTLEKIHKTLRISFDGLEKKYQRIFPDIACFFRGEDVHYVTKVLDGCDFDPAIGIHVLKEKSLISITNHNTLWMHDLLRRMGQQIVNSESKESGKRSRLWEESDVCHVFSENTGSEEVEAIYVSRYMTVGEDEHVATLANTKLRAKAFSKMINLRLLKIRDTELPEGLEYLPNELRLFQWPGYPLKSLPSNFDMHKIVEFDLSFSCIEQIRIESKLLNNLRFMRFENSKNLIRTPDFTRIPNLEMLILKGCTRLREIHASLFSHKKLMVLNLEGCTSLRSFPSKIAMKSLKELVLSGCSKLRKFPEIEGRMECLAELHLDGTAIEELPLSVELLSKLAFLDLSNCKDLVTLPRTLNGLKCLKTLKLSGCSKLRKFLEIEGRMECLTELHLDGTAIEELPLSVELLSKLALLDLSNCKDLARLPRTLNGPKCLKTLKLSGCSRLLEYAPQNLDKAENLEELDISGTAIRKPGSSISLLNNLKTLFRGCKGPPASTSWCSRFPFKLMPKRNLDPTGLVLPSFLTGLSSLTELDLSDCNLVEGAIPTDMCNLVSLKELNLSRNNFVSLPETISCLPKLKQLMLEDCKSLQSLTKFPSNAMRVRADGCASLERVPDTLKSRHSSHLIIGYVNCSKLLGNKNLAFSMLERFLEAESNPSVCFVTVVPGNKIPEWFKYQNEGSTITIMRTPYSYYNENKSKLVGYAICCVFNVQKDQPIGKRCGRSSSKHGLGCYMTADQRESTVSYFTHFYNESGQPMSDHLWLLYFSNQALKSSNWNFKSDHVELSFRTVLGRGLKVKRCGVHPIYVDETEEFNNKTKEFIEHAGAKASLSNDEPQRKRLKEVE</sequence>
<dbReference type="EMBL" id="CM051399">
    <property type="protein sequence ID" value="KAJ4717259.1"/>
    <property type="molecule type" value="Genomic_DNA"/>
</dbReference>
<comment type="caution">
    <text evidence="1">The sequence shown here is derived from an EMBL/GenBank/DDBJ whole genome shotgun (WGS) entry which is preliminary data.</text>
</comment>
<protein>
    <submittedName>
        <fullName evidence="1">Disease resistance protein</fullName>
    </submittedName>
</protein>
<organism evidence="1 2">
    <name type="scientific">Melia azedarach</name>
    <name type="common">Chinaberry tree</name>
    <dbReference type="NCBI Taxonomy" id="155640"/>
    <lineage>
        <taxon>Eukaryota</taxon>
        <taxon>Viridiplantae</taxon>
        <taxon>Streptophyta</taxon>
        <taxon>Embryophyta</taxon>
        <taxon>Tracheophyta</taxon>
        <taxon>Spermatophyta</taxon>
        <taxon>Magnoliopsida</taxon>
        <taxon>eudicotyledons</taxon>
        <taxon>Gunneridae</taxon>
        <taxon>Pentapetalae</taxon>
        <taxon>rosids</taxon>
        <taxon>malvids</taxon>
        <taxon>Sapindales</taxon>
        <taxon>Meliaceae</taxon>
        <taxon>Melia</taxon>
    </lineage>
</organism>
<proteinExistence type="predicted"/>
<accession>A0ACC1Y2L5</accession>
<evidence type="ECO:0000313" key="1">
    <source>
        <dbReference type="EMBL" id="KAJ4717259.1"/>
    </source>
</evidence>
<reference evidence="1 2" key="1">
    <citation type="journal article" date="2023" name="Science">
        <title>Complex scaffold remodeling in plant triterpene biosynthesis.</title>
        <authorList>
            <person name="De La Pena R."/>
            <person name="Hodgson H."/>
            <person name="Liu J.C."/>
            <person name="Stephenson M.J."/>
            <person name="Martin A.C."/>
            <person name="Owen C."/>
            <person name="Harkess A."/>
            <person name="Leebens-Mack J."/>
            <person name="Jimenez L.E."/>
            <person name="Osbourn A."/>
            <person name="Sattely E.S."/>
        </authorList>
    </citation>
    <scope>NUCLEOTIDE SEQUENCE [LARGE SCALE GENOMIC DNA]</scope>
    <source>
        <strain evidence="2">cv. JPN11</strain>
        <tissue evidence="1">Leaf</tissue>
    </source>
</reference>
<gene>
    <name evidence="1" type="ORF">OWV82_012170</name>
</gene>
<evidence type="ECO:0000313" key="2">
    <source>
        <dbReference type="Proteomes" id="UP001164539"/>
    </source>
</evidence>
<keyword evidence="2" id="KW-1185">Reference proteome</keyword>
<name>A0ACC1Y2L5_MELAZ</name>
<dbReference type="Proteomes" id="UP001164539">
    <property type="component" value="Chromosome 6"/>
</dbReference>